<name>A0A2T4A1S9_TRIHA</name>
<dbReference type="SUPFAM" id="SSF54373">
    <property type="entry name" value="FAD-linked reductases, C-terminal domain"/>
    <property type="match status" value="1"/>
</dbReference>
<protein>
    <recommendedName>
        <fullName evidence="5">Tryptophan synthase beta chain-like PALP domain-containing protein</fullName>
    </recommendedName>
</protein>
<reference evidence="3 4" key="1">
    <citation type="submission" date="2016-07" db="EMBL/GenBank/DDBJ databases">
        <title>Multiple horizontal gene transfer events from other fungi enriched the ability of initially mycotrophic Trichoderma (Ascomycota) to feed on dead plant biomass.</title>
        <authorList>
            <consortium name="DOE Joint Genome Institute"/>
            <person name="Aerts A."/>
            <person name="Atanasova L."/>
            <person name="Chenthamara K."/>
            <person name="Zhang J."/>
            <person name="Grujic M."/>
            <person name="Henrissat B."/>
            <person name="Kuo A."/>
            <person name="Salamov A."/>
            <person name="Lipzen A."/>
            <person name="Labutti K."/>
            <person name="Barry K."/>
            <person name="Miao Y."/>
            <person name="Rahimi M.J."/>
            <person name="Shen Q."/>
            <person name="Grigoriev I.V."/>
            <person name="Kubicek C.P."/>
            <person name="Druzhinina I.S."/>
        </authorList>
    </citation>
    <scope>NUCLEOTIDE SEQUENCE [LARGE SCALE GENOMIC DNA]</scope>
    <source>
        <strain evidence="3 4">CBS 226.95</strain>
    </source>
</reference>
<proteinExistence type="predicted"/>
<dbReference type="InterPro" id="IPR050214">
    <property type="entry name" value="Cys_Synth/Cystath_Beta-Synth"/>
</dbReference>
<evidence type="ECO:0000259" key="2">
    <source>
        <dbReference type="Pfam" id="PF01266"/>
    </source>
</evidence>
<dbReference type="PANTHER" id="PTHR10314">
    <property type="entry name" value="CYSTATHIONINE BETA-SYNTHASE"/>
    <property type="match status" value="1"/>
</dbReference>
<sequence>MASTPPVAMSILDAIGNTPVIRLNHIVPDGSADVYIKLEFYNPTGCYKDRMAWSMIDQAEQRGDLKPGMTVVEATGGSTGSSLAFICALKGYKFEVVCSDAFSVEKLRTITTLGAKLDIIHSPTGKVTADLMPSMIQRAKEIGEKEGYYYTNQFNNRDALIGYEGIGHELVKQFPNGIDAFCGAIGTAGMAMGTARVFRSKLPSTKIVIMEPASAPHITKGQTGAHSVEGIAVVSRPPHLDEALYDEARGIDEDKARAMCRLLARKEGLLVGTSTGINVVAALELAKELGPGKTVVTVAVDTGLKYLNGNLFQGAGIIGLDVAFALSERGFGPSITVIAEYLPGDIAPLAGCNYSGVSGSSEGQLRWDRLGYSHLAKLAAERGDEAYVVRTPSTEFWDEGIPDNKLDDIRDYLEDFVVLPAESLPDGVQSGISFTTLTVNAPKHLEFLVQSLENLGVTFVRQKLPHIHAPFESVGDSKCYPTRGQVVHVKAPHIKYNIMRHGKDYFTHVIPRPMSDGTVILGGSRHPANSDTNAYSNETESILARTRQLCKELDQQPFEVLGAFAGLRPSRQGGPRIEREEIIVNDIKRVLIHNYGADGTGFQAGYGMATDAANKAQDMLSEILATTSNNIGDHMKV</sequence>
<dbReference type="CDD" id="cd01561">
    <property type="entry name" value="CBS_like"/>
    <property type="match status" value="1"/>
</dbReference>
<evidence type="ECO:0000313" key="4">
    <source>
        <dbReference type="Proteomes" id="UP000241690"/>
    </source>
</evidence>
<feature type="domain" description="Tryptophan synthase beta chain-like PALP" evidence="1">
    <location>
        <begin position="11"/>
        <end position="299"/>
    </location>
</feature>
<dbReference type="GeneID" id="36621844"/>
<dbReference type="EMBL" id="KZ679687">
    <property type="protein sequence ID" value="PTB51009.1"/>
    <property type="molecule type" value="Genomic_DNA"/>
</dbReference>
<dbReference type="InterPro" id="IPR001926">
    <property type="entry name" value="TrpB-like_PALP"/>
</dbReference>
<dbReference type="InterPro" id="IPR006076">
    <property type="entry name" value="FAD-dep_OxRdtase"/>
</dbReference>
<evidence type="ECO:0008006" key="5">
    <source>
        <dbReference type="Google" id="ProtNLM"/>
    </source>
</evidence>
<keyword evidence="4" id="KW-1185">Reference proteome</keyword>
<dbReference type="STRING" id="983964.A0A2T4A1S9"/>
<accession>A0A2T4A1S9</accession>
<dbReference type="Proteomes" id="UP000241690">
    <property type="component" value="Unassembled WGS sequence"/>
</dbReference>
<evidence type="ECO:0000259" key="1">
    <source>
        <dbReference type="Pfam" id="PF00291"/>
    </source>
</evidence>
<dbReference type="Pfam" id="PF01266">
    <property type="entry name" value="DAO"/>
    <property type="match status" value="1"/>
</dbReference>
<dbReference type="RefSeq" id="XP_024770686.1">
    <property type="nucleotide sequence ID" value="XM_024913283.1"/>
</dbReference>
<evidence type="ECO:0000313" key="3">
    <source>
        <dbReference type="EMBL" id="PTB51009.1"/>
    </source>
</evidence>
<dbReference type="InterPro" id="IPR036052">
    <property type="entry name" value="TrpB-like_PALP_sf"/>
</dbReference>
<dbReference type="AlphaFoldDB" id="A0A2T4A1S9"/>
<dbReference type="Gene3D" id="3.30.9.10">
    <property type="entry name" value="D-Amino Acid Oxidase, subunit A, domain 2"/>
    <property type="match status" value="1"/>
</dbReference>
<dbReference type="SUPFAM" id="SSF51971">
    <property type="entry name" value="Nucleotide-binding domain"/>
    <property type="match status" value="1"/>
</dbReference>
<dbReference type="Pfam" id="PF00291">
    <property type="entry name" value="PALP"/>
    <property type="match status" value="1"/>
</dbReference>
<dbReference type="SUPFAM" id="SSF53686">
    <property type="entry name" value="Tryptophan synthase beta subunit-like PLP-dependent enzymes"/>
    <property type="match status" value="1"/>
</dbReference>
<dbReference type="Gene3D" id="3.40.50.720">
    <property type="entry name" value="NAD(P)-binding Rossmann-like Domain"/>
    <property type="match status" value="1"/>
</dbReference>
<gene>
    <name evidence="3" type="ORF">M431DRAFT_19763</name>
</gene>
<organism evidence="3 4">
    <name type="scientific">Trichoderma harzianum CBS 226.95</name>
    <dbReference type="NCBI Taxonomy" id="983964"/>
    <lineage>
        <taxon>Eukaryota</taxon>
        <taxon>Fungi</taxon>
        <taxon>Dikarya</taxon>
        <taxon>Ascomycota</taxon>
        <taxon>Pezizomycotina</taxon>
        <taxon>Sordariomycetes</taxon>
        <taxon>Hypocreomycetidae</taxon>
        <taxon>Hypocreales</taxon>
        <taxon>Hypocreaceae</taxon>
        <taxon>Trichoderma</taxon>
    </lineage>
</organism>
<feature type="domain" description="FAD dependent oxidoreductase" evidence="2">
    <location>
        <begin position="476"/>
        <end position="613"/>
    </location>
</feature>
<dbReference type="Gene3D" id="3.40.50.1100">
    <property type="match status" value="2"/>
</dbReference>